<evidence type="ECO:0000313" key="1">
    <source>
        <dbReference type="EMBL" id="GGK78987.1"/>
    </source>
</evidence>
<dbReference type="AlphaFoldDB" id="A0A917QZ93"/>
<accession>A0A917QZ93</accession>
<sequence length="60" mass="6943">MRKGGMSPWKALPESLAPRGRQLVVQLRQLRQQLEAVSMRIPVTVKALLKYWKWFGGTHL</sequence>
<gene>
    <name evidence="1" type="ORF">GCM10010094_45250</name>
</gene>
<comment type="caution">
    <text evidence="1">The sequence shown here is derived from an EMBL/GenBank/DDBJ whole genome shotgun (WGS) entry which is preliminary data.</text>
</comment>
<dbReference type="Proteomes" id="UP000637788">
    <property type="component" value="Unassembled WGS sequence"/>
</dbReference>
<reference evidence="1" key="2">
    <citation type="submission" date="2020-09" db="EMBL/GenBank/DDBJ databases">
        <authorList>
            <person name="Sun Q."/>
            <person name="Ohkuma M."/>
        </authorList>
    </citation>
    <scope>NUCLEOTIDE SEQUENCE</scope>
    <source>
        <strain evidence="1">JCM 3035</strain>
    </source>
</reference>
<protein>
    <submittedName>
        <fullName evidence="1">Uncharacterized protein</fullName>
    </submittedName>
</protein>
<proteinExistence type="predicted"/>
<evidence type="ECO:0000313" key="2">
    <source>
        <dbReference type="Proteomes" id="UP000637788"/>
    </source>
</evidence>
<name>A0A917QZ93_9ACTN</name>
<organism evidence="1 2">
    <name type="scientific">Streptomyces flaveus</name>
    <dbReference type="NCBI Taxonomy" id="66370"/>
    <lineage>
        <taxon>Bacteria</taxon>
        <taxon>Bacillati</taxon>
        <taxon>Actinomycetota</taxon>
        <taxon>Actinomycetes</taxon>
        <taxon>Kitasatosporales</taxon>
        <taxon>Streptomycetaceae</taxon>
        <taxon>Streptomyces</taxon>
        <taxon>Streptomyces aurantiacus group</taxon>
    </lineage>
</organism>
<keyword evidence="2" id="KW-1185">Reference proteome</keyword>
<reference evidence="1" key="1">
    <citation type="journal article" date="2014" name="Int. J. Syst. Evol. Microbiol.">
        <title>Complete genome sequence of Corynebacterium casei LMG S-19264T (=DSM 44701T), isolated from a smear-ripened cheese.</title>
        <authorList>
            <consortium name="US DOE Joint Genome Institute (JGI-PGF)"/>
            <person name="Walter F."/>
            <person name="Albersmeier A."/>
            <person name="Kalinowski J."/>
            <person name="Ruckert C."/>
        </authorList>
    </citation>
    <scope>NUCLEOTIDE SEQUENCE</scope>
    <source>
        <strain evidence="1">JCM 3035</strain>
    </source>
</reference>
<dbReference type="EMBL" id="BMPQ01000011">
    <property type="protein sequence ID" value="GGK78987.1"/>
    <property type="molecule type" value="Genomic_DNA"/>
</dbReference>